<dbReference type="GeneID" id="51987691"/>
<evidence type="ECO:0000313" key="1">
    <source>
        <dbReference type="EMBL" id="ABF92547.1"/>
    </source>
</evidence>
<gene>
    <name evidence="1" type="ordered locus">MXAN_4131</name>
</gene>
<protein>
    <submittedName>
        <fullName evidence="1">Uncharacterized protein</fullName>
    </submittedName>
</protein>
<dbReference type="eggNOG" id="ENOG502ZADJ">
    <property type="taxonomic scope" value="Bacteria"/>
</dbReference>
<dbReference type="AlphaFoldDB" id="Q1D4W7"/>
<accession>Q1D4W7</accession>
<organism evidence="1 2">
    <name type="scientific">Myxococcus xanthus (strain DK1622)</name>
    <dbReference type="NCBI Taxonomy" id="246197"/>
    <lineage>
        <taxon>Bacteria</taxon>
        <taxon>Pseudomonadati</taxon>
        <taxon>Myxococcota</taxon>
        <taxon>Myxococcia</taxon>
        <taxon>Myxococcales</taxon>
        <taxon>Cystobacterineae</taxon>
        <taxon>Myxococcaceae</taxon>
        <taxon>Myxococcus</taxon>
    </lineage>
</organism>
<dbReference type="EnsemblBacteria" id="ABF92547">
    <property type="protein sequence ID" value="ABF92547"/>
    <property type="gene ID" value="MXAN_4131"/>
</dbReference>
<name>Q1D4W7_MYXXD</name>
<reference evidence="1 2" key="1">
    <citation type="journal article" date="2006" name="Proc. Natl. Acad. Sci. U.S.A.">
        <title>Evolution of sensory complexity recorded in a myxobacterial genome.</title>
        <authorList>
            <person name="Goldman B.S."/>
            <person name="Nierman W.C."/>
            <person name="Kaiser D."/>
            <person name="Slater S.C."/>
            <person name="Durkin A.S."/>
            <person name="Eisen J.A."/>
            <person name="Ronning C.M."/>
            <person name="Barbazuk W.B."/>
            <person name="Blanchard M."/>
            <person name="Field C."/>
            <person name="Halling C."/>
            <person name="Hinkle G."/>
            <person name="Iartchuk O."/>
            <person name="Kim H.S."/>
            <person name="Mackenzie C."/>
            <person name="Madupu R."/>
            <person name="Miller N."/>
            <person name="Shvartsbeyn A."/>
            <person name="Sullivan S.A."/>
            <person name="Vaudin M."/>
            <person name="Wiegand R."/>
            <person name="Kaplan H.B."/>
        </authorList>
    </citation>
    <scope>NUCLEOTIDE SEQUENCE [LARGE SCALE GENOMIC DNA]</scope>
    <source>
        <strain evidence="2">DK1622</strain>
    </source>
</reference>
<dbReference type="RefSeq" id="WP_011554134.1">
    <property type="nucleotide sequence ID" value="NC_008095.1"/>
</dbReference>
<dbReference type="EMBL" id="CP000113">
    <property type="protein sequence ID" value="ABF92547.1"/>
    <property type="molecule type" value="Genomic_DNA"/>
</dbReference>
<dbReference type="KEGG" id="mxa:MXAN_4131"/>
<dbReference type="Proteomes" id="UP000002402">
    <property type="component" value="Chromosome"/>
</dbReference>
<keyword evidence="2" id="KW-1185">Reference proteome</keyword>
<dbReference type="HOGENOM" id="CLU_046244_0_0_7"/>
<evidence type="ECO:0000313" key="2">
    <source>
        <dbReference type="Proteomes" id="UP000002402"/>
    </source>
</evidence>
<sequence>MAVFRQIVQCEFCAATTLIRIQIGYLEQHPIRVPCGSCGVLISATAFVSQSKPKFWVDYRNAKLVDDESGDFYIEASPEFLTEKLQKLDRRAPPLDFSPFIKAFAVMGDKGYEEFGRNIQRFSHILKTSWPQIQRINQLWLSRALPQLAREILTMQARLEFLAPNQLSISNELQSLMAVHRLNLLFISPIRNPERFEEITKLIFKALKKFSAAQIADLMDFGEMLNQRGYLQQLEEKFLCLTELFVERFRFLIPVFGLRYYQSRDPDLLERKGVTTTSFEDLKQLFLFSHEIISESLTLIVGWNNVRNRGGWSRMAPRREDVQTLSQYEDKSLDARAQYLDGSEVFDRLLHNYWDEPLCSSIAHGFHKYEGVEQRVIYYAGGLKDEANKRSVFLVEFTHRCLELFLAAQDVAELLYQTQKLVFGRQGQQSIPPPIRRR</sequence>
<proteinExistence type="predicted"/>